<dbReference type="InterPro" id="IPR013657">
    <property type="entry name" value="SCL35B1-4/HUT1"/>
</dbReference>
<keyword evidence="6 7" id="KW-0472">Membrane</keyword>
<feature type="transmembrane region" description="Helical" evidence="7">
    <location>
        <begin position="101"/>
        <end position="122"/>
    </location>
</feature>
<dbReference type="PANTHER" id="PTHR10778">
    <property type="entry name" value="SOLUTE CARRIER FAMILY 35 MEMBER B"/>
    <property type="match status" value="1"/>
</dbReference>
<dbReference type="GO" id="GO:0005462">
    <property type="term" value="F:UDP-N-acetylglucosamine transmembrane transporter activity"/>
    <property type="evidence" value="ECO:0007669"/>
    <property type="project" value="TreeGrafter"/>
</dbReference>
<dbReference type="GO" id="GO:0005789">
    <property type="term" value="C:endoplasmic reticulum membrane"/>
    <property type="evidence" value="ECO:0007669"/>
    <property type="project" value="TreeGrafter"/>
</dbReference>
<dbReference type="SUPFAM" id="SSF103481">
    <property type="entry name" value="Multidrug resistance efflux transporter EmrE"/>
    <property type="match status" value="1"/>
</dbReference>
<keyword evidence="9" id="KW-1185">Reference proteome</keyword>
<keyword evidence="2" id="KW-0813">Transport</keyword>
<feature type="transmembrane region" description="Helical" evidence="7">
    <location>
        <begin position="34"/>
        <end position="54"/>
    </location>
</feature>
<dbReference type="GO" id="GO:0005464">
    <property type="term" value="F:UDP-xylose transmembrane transporter activity"/>
    <property type="evidence" value="ECO:0007669"/>
    <property type="project" value="TreeGrafter"/>
</dbReference>
<evidence type="ECO:0000256" key="2">
    <source>
        <dbReference type="ARBA" id="ARBA00022448"/>
    </source>
</evidence>
<keyword evidence="4 7" id="KW-0812">Transmembrane</keyword>
<keyword evidence="3" id="KW-0762">Sugar transport</keyword>
<dbReference type="GO" id="GO:0000139">
    <property type="term" value="C:Golgi membrane"/>
    <property type="evidence" value="ECO:0007669"/>
    <property type="project" value="TreeGrafter"/>
</dbReference>
<comment type="subcellular location">
    <subcellularLocation>
        <location evidence="1">Endomembrane system</location>
        <topology evidence="1">Multi-pass membrane protein</topology>
    </subcellularLocation>
</comment>
<gene>
    <name evidence="8" type="ORF">DFH08DRAFT_1083321</name>
</gene>
<dbReference type="AlphaFoldDB" id="A0AAD7EKM5"/>
<sequence>MFSTVVGSWVTTISLIFGGCCSNAITLEQLTTEYPLSGSLITAFQFLIISLHGIPTHIAWTRYGPRFKPHRIPLTPYLVQVALFYFISLLNNAAFSYRIPMSVHIIFRSGGLVISMLLGWLISGKRYTFAQVSSVLAVTLGVVLTTMSASGGNSTSADSNANLSTYLQGISILALALLFSGFLGLVQDYTYSKYGRPPPGSEKTPGATPTPTWQESMFYLHFLALPMFFFVRHDIAAQLASVNAGSRASFSAPLPRAVISALTIPPPFALPFSLVSSGPANSTFPVSLKVHPTGALALTMPHAYLPLLLNTVTQLVCVAGVHRLTTRVSALTVTLVLVVRKAVSLIISVWMARGRGSAVDYGLMWTGAGLVLAGTVGYSLATGRAKEKEKEKTE</sequence>
<feature type="transmembrane region" description="Helical" evidence="7">
    <location>
        <begin position="363"/>
        <end position="381"/>
    </location>
</feature>
<proteinExistence type="predicted"/>
<feature type="transmembrane region" description="Helical" evidence="7">
    <location>
        <begin position="330"/>
        <end position="351"/>
    </location>
</feature>
<protein>
    <submittedName>
        <fullName evidence="8">UAA transporter</fullName>
    </submittedName>
</protein>
<evidence type="ECO:0000256" key="1">
    <source>
        <dbReference type="ARBA" id="ARBA00004127"/>
    </source>
</evidence>
<evidence type="ECO:0000256" key="5">
    <source>
        <dbReference type="ARBA" id="ARBA00022989"/>
    </source>
</evidence>
<evidence type="ECO:0000313" key="8">
    <source>
        <dbReference type="EMBL" id="KAJ7334746.1"/>
    </source>
</evidence>
<keyword evidence="5 7" id="KW-1133">Transmembrane helix</keyword>
<evidence type="ECO:0000256" key="6">
    <source>
        <dbReference type="ARBA" id="ARBA00023136"/>
    </source>
</evidence>
<organism evidence="8 9">
    <name type="scientific">Mycena albidolilacea</name>
    <dbReference type="NCBI Taxonomy" id="1033008"/>
    <lineage>
        <taxon>Eukaryota</taxon>
        <taxon>Fungi</taxon>
        <taxon>Dikarya</taxon>
        <taxon>Basidiomycota</taxon>
        <taxon>Agaricomycotina</taxon>
        <taxon>Agaricomycetes</taxon>
        <taxon>Agaricomycetidae</taxon>
        <taxon>Agaricales</taxon>
        <taxon>Marasmiineae</taxon>
        <taxon>Mycenaceae</taxon>
        <taxon>Mycena</taxon>
    </lineage>
</organism>
<feature type="transmembrane region" description="Helical" evidence="7">
    <location>
        <begin position="166"/>
        <end position="186"/>
    </location>
</feature>
<dbReference type="EMBL" id="JARIHO010000032">
    <property type="protein sequence ID" value="KAJ7334746.1"/>
    <property type="molecule type" value="Genomic_DNA"/>
</dbReference>
<name>A0AAD7EKM5_9AGAR</name>
<dbReference type="Pfam" id="PF08449">
    <property type="entry name" value="UAA"/>
    <property type="match status" value="2"/>
</dbReference>
<feature type="transmembrane region" description="Helical" evidence="7">
    <location>
        <begin position="129"/>
        <end position="146"/>
    </location>
</feature>
<evidence type="ECO:0000313" key="9">
    <source>
        <dbReference type="Proteomes" id="UP001218218"/>
    </source>
</evidence>
<dbReference type="PANTHER" id="PTHR10778:SF4">
    <property type="entry name" value="NUCLEOTIDE SUGAR TRANSPORTER SLC35B4"/>
    <property type="match status" value="1"/>
</dbReference>
<feature type="transmembrane region" description="Helical" evidence="7">
    <location>
        <begin position="74"/>
        <end position="95"/>
    </location>
</feature>
<evidence type="ECO:0000256" key="4">
    <source>
        <dbReference type="ARBA" id="ARBA00022692"/>
    </source>
</evidence>
<comment type="caution">
    <text evidence="8">The sequence shown here is derived from an EMBL/GenBank/DDBJ whole genome shotgun (WGS) entry which is preliminary data.</text>
</comment>
<evidence type="ECO:0000256" key="7">
    <source>
        <dbReference type="SAM" id="Phobius"/>
    </source>
</evidence>
<accession>A0AAD7EKM5</accession>
<dbReference type="InterPro" id="IPR037185">
    <property type="entry name" value="EmrE-like"/>
</dbReference>
<dbReference type="Proteomes" id="UP001218218">
    <property type="component" value="Unassembled WGS sequence"/>
</dbReference>
<reference evidence="8" key="1">
    <citation type="submission" date="2023-03" db="EMBL/GenBank/DDBJ databases">
        <title>Massive genome expansion in bonnet fungi (Mycena s.s.) driven by repeated elements and novel gene families across ecological guilds.</title>
        <authorList>
            <consortium name="Lawrence Berkeley National Laboratory"/>
            <person name="Harder C.B."/>
            <person name="Miyauchi S."/>
            <person name="Viragh M."/>
            <person name="Kuo A."/>
            <person name="Thoen E."/>
            <person name="Andreopoulos B."/>
            <person name="Lu D."/>
            <person name="Skrede I."/>
            <person name="Drula E."/>
            <person name="Henrissat B."/>
            <person name="Morin E."/>
            <person name="Kohler A."/>
            <person name="Barry K."/>
            <person name="LaButti K."/>
            <person name="Morin E."/>
            <person name="Salamov A."/>
            <person name="Lipzen A."/>
            <person name="Mereny Z."/>
            <person name="Hegedus B."/>
            <person name="Baldrian P."/>
            <person name="Stursova M."/>
            <person name="Weitz H."/>
            <person name="Taylor A."/>
            <person name="Grigoriev I.V."/>
            <person name="Nagy L.G."/>
            <person name="Martin F."/>
            <person name="Kauserud H."/>
        </authorList>
    </citation>
    <scope>NUCLEOTIDE SEQUENCE</scope>
    <source>
        <strain evidence="8">CBHHK002</strain>
    </source>
</reference>
<evidence type="ECO:0000256" key="3">
    <source>
        <dbReference type="ARBA" id="ARBA00022597"/>
    </source>
</evidence>